<dbReference type="InterPro" id="IPR008962">
    <property type="entry name" value="PapD-like_sf"/>
</dbReference>
<comment type="similarity">
    <text evidence="2">Belongs to the VAMP-associated protein (VAP) (TC 9.B.17) family.</text>
</comment>
<dbReference type="InterPro" id="IPR013783">
    <property type="entry name" value="Ig-like_fold"/>
</dbReference>
<accession>A0A074WB65</accession>
<dbReference type="InterPro" id="IPR016763">
    <property type="entry name" value="VAP"/>
</dbReference>
<feature type="region of interest" description="Disordered" evidence="6">
    <location>
        <begin position="148"/>
        <end position="180"/>
    </location>
</feature>
<dbReference type="FunFam" id="2.60.40.10:FF:000813">
    <property type="entry name" value="Vesicle-associated protein 1-1"/>
    <property type="match status" value="1"/>
</dbReference>
<dbReference type="SUPFAM" id="SSF49354">
    <property type="entry name" value="PapD-like"/>
    <property type="match status" value="1"/>
</dbReference>
<dbReference type="GO" id="GO:0005886">
    <property type="term" value="C:plasma membrane"/>
    <property type="evidence" value="ECO:0007669"/>
    <property type="project" value="TreeGrafter"/>
</dbReference>
<dbReference type="PANTHER" id="PTHR10809:SF6">
    <property type="entry name" value="AT11025P-RELATED"/>
    <property type="match status" value="1"/>
</dbReference>
<dbReference type="Proteomes" id="UP000027730">
    <property type="component" value="Unassembled WGS sequence"/>
</dbReference>
<evidence type="ECO:0000313" key="10">
    <source>
        <dbReference type="Proteomes" id="UP000027730"/>
    </source>
</evidence>
<dbReference type="AlphaFoldDB" id="A0A074WB65"/>
<dbReference type="GO" id="GO:0061709">
    <property type="term" value="P:reticulophagy"/>
    <property type="evidence" value="ECO:0007669"/>
    <property type="project" value="UniProtKB-ARBA"/>
</dbReference>
<keyword evidence="5 7" id="KW-0472">Membrane</keyword>
<feature type="region of interest" description="Disordered" evidence="6">
    <location>
        <begin position="238"/>
        <end position="263"/>
    </location>
</feature>
<dbReference type="InterPro" id="IPR000535">
    <property type="entry name" value="MSP_dom"/>
</dbReference>
<feature type="compositionally biased region" description="Basic and acidic residues" evidence="6">
    <location>
        <begin position="239"/>
        <end position="263"/>
    </location>
</feature>
<dbReference type="STRING" id="1043004.A0A074WB65"/>
<dbReference type="GO" id="GO:0051685">
    <property type="term" value="P:maintenance of ER location"/>
    <property type="evidence" value="ECO:0007669"/>
    <property type="project" value="UniProtKB-ARBA"/>
</dbReference>
<dbReference type="RefSeq" id="XP_013424260.1">
    <property type="nucleotide sequence ID" value="XM_013568806.1"/>
</dbReference>
<dbReference type="OrthoDB" id="264603at2759"/>
<dbReference type="GO" id="GO:0035091">
    <property type="term" value="F:phosphatidylinositol binding"/>
    <property type="evidence" value="ECO:0007669"/>
    <property type="project" value="UniProtKB-ARBA"/>
</dbReference>
<feature type="compositionally biased region" description="Polar residues" evidence="6">
    <location>
        <begin position="148"/>
        <end position="162"/>
    </location>
</feature>
<evidence type="ECO:0000256" key="1">
    <source>
        <dbReference type="ARBA" id="ARBA00004163"/>
    </source>
</evidence>
<dbReference type="GeneID" id="25411869"/>
<dbReference type="GO" id="GO:1902647">
    <property type="term" value="P:negative regulation of 1-phosphatidyl-1D-myo-inositol 4,5-bisphosphate biosynthetic process"/>
    <property type="evidence" value="ECO:0007669"/>
    <property type="project" value="UniProtKB-ARBA"/>
</dbReference>
<evidence type="ECO:0000256" key="5">
    <source>
        <dbReference type="ARBA" id="ARBA00023136"/>
    </source>
</evidence>
<gene>
    <name evidence="9" type="ORF">M436DRAFT_53925</name>
</gene>
<evidence type="ECO:0000256" key="6">
    <source>
        <dbReference type="SAM" id="MobiDB-lite"/>
    </source>
</evidence>
<keyword evidence="3 7" id="KW-0812">Transmembrane</keyword>
<dbReference type="PIRSF" id="PIRSF019693">
    <property type="entry name" value="VAMP-associated"/>
    <property type="match status" value="1"/>
</dbReference>
<dbReference type="GO" id="GO:0033149">
    <property type="term" value="F:FFAT motif binding"/>
    <property type="evidence" value="ECO:0007669"/>
    <property type="project" value="TreeGrafter"/>
</dbReference>
<comment type="subcellular location">
    <subcellularLocation>
        <location evidence="1">Endoplasmic reticulum membrane</location>
        <topology evidence="1">Single-pass type IV membrane protein</topology>
    </subcellularLocation>
</comment>
<protein>
    <submittedName>
        <fullName evidence="9">VAMP-associated protein</fullName>
    </submittedName>
</protein>
<dbReference type="Gene3D" id="2.60.40.10">
    <property type="entry name" value="Immunoglobulins"/>
    <property type="match status" value="1"/>
</dbReference>
<dbReference type="GO" id="GO:0090158">
    <property type="term" value="P:endoplasmic reticulum membrane organization"/>
    <property type="evidence" value="ECO:0007669"/>
    <property type="project" value="TreeGrafter"/>
</dbReference>
<dbReference type="GO" id="GO:0007009">
    <property type="term" value="P:plasma membrane organization"/>
    <property type="evidence" value="ECO:0007669"/>
    <property type="project" value="UniProtKB-ARBA"/>
</dbReference>
<proteinExistence type="inferred from homology"/>
<keyword evidence="4 7" id="KW-1133">Transmembrane helix</keyword>
<feature type="transmembrane region" description="Helical" evidence="7">
    <location>
        <begin position="280"/>
        <end position="299"/>
    </location>
</feature>
<evidence type="ECO:0000313" key="9">
    <source>
        <dbReference type="EMBL" id="KEQ70178.1"/>
    </source>
</evidence>
<sequence length="300" mass="32680">MSVELDPVELGFKRPFTHEVAQVLRLYNKNSDPVAFKVKTTAPKQYCVRPNSGRIEPGQDVEVQVLLQAMREDPPLDAKCRDKFLVQSVAISADKEYPNVSQIWSHIEQTAKSSIQEKKIRVVFLPPEGVAHSDAGGHMDDSIATFNSANFNSVSPQPQTPQRGADVGAVGAVSRPEERPVDNKNLGEIVQSAGNPATDRYTTFSDSTTTQSFMNSIPTSGEDVKAKLAEAQATIARMSQERDEQGLRQRKTDAVNQDSKERISAGTTGLGVQKAPAGGVPVQIVAGLCLLCFLIAYFFF</sequence>
<dbReference type="GO" id="GO:0160219">
    <property type="term" value="C:cortical endoplasmic reticulum membrane"/>
    <property type="evidence" value="ECO:0007669"/>
    <property type="project" value="UniProtKB-ARBA"/>
</dbReference>
<dbReference type="GO" id="GO:0001786">
    <property type="term" value="F:phosphatidylserine binding"/>
    <property type="evidence" value="ECO:0007669"/>
    <property type="project" value="UniProtKB-ARBA"/>
</dbReference>
<keyword evidence="10" id="KW-1185">Reference proteome</keyword>
<evidence type="ECO:0000256" key="2">
    <source>
        <dbReference type="ARBA" id="ARBA00008932"/>
    </source>
</evidence>
<dbReference type="HOGENOM" id="CLU_032848_1_1_1"/>
<dbReference type="GO" id="GO:0160214">
    <property type="term" value="F:endoplasmic reticulum-plasma membrane adaptor activity"/>
    <property type="evidence" value="ECO:0007669"/>
    <property type="project" value="UniProtKB-ARBA"/>
</dbReference>
<evidence type="ECO:0000259" key="8">
    <source>
        <dbReference type="PROSITE" id="PS50202"/>
    </source>
</evidence>
<reference evidence="9 10" key="1">
    <citation type="journal article" date="2014" name="BMC Genomics">
        <title>Genome sequencing of four Aureobasidium pullulans varieties: biotechnological potential, stress tolerance, and description of new species.</title>
        <authorList>
            <person name="Gostin Ar C."/>
            <person name="Ohm R.A."/>
            <person name="Kogej T."/>
            <person name="Sonjak S."/>
            <person name="Turk M."/>
            <person name="Zajc J."/>
            <person name="Zalar P."/>
            <person name="Grube M."/>
            <person name="Sun H."/>
            <person name="Han J."/>
            <person name="Sharma A."/>
            <person name="Chiniquy J."/>
            <person name="Ngan C.Y."/>
            <person name="Lipzen A."/>
            <person name="Barry K."/>
            <person name="Grigoriev I.V."/>
            <person name="Gunde-Cimerman N."/>
        </authorList>
    </citation>
    <scope>NUCLEOTIDE SEQUENCE [LARGE SCALE GENOMIC DNA]</scope>
    <source>
        <strain evidence="9 10">CBS 147.97</strain>
    </source>
</reference>
<organism evidence="9 10">
    <name type="scientific">Aureobasidium namibiae CBS 147.97</name>
    <dbReference type="NCBI Taxonomy" id="1043004"/>
    <lineage>
        <taxon>Eukaryota</taxon>
        <taxon>Fungi</taxon>
        <taxon>Dikarya</taxon>
        <taxon>Ascomycota</taxon>
        <taxon>Pezizomycotina</taxon>
        <taxon>Dothideomycetes</taxon>
        <taxon>Dothideomycetidae</taxon>
        <taxon>Dothideales</taxon>
        <taxon>Saccotheciaceae</taxon>
        <taxon>Aureobasidium</taxon>
    </lineage>
</organism>
<dbReference type="EMBL" id="KL584718">
    <property type="protein sequence ID" value="KEQ70178.1"/>
    <property type="molecule type" value="Genomic_DNA"/>
</dbReference>
<dbReference type="PANTHER" id="PTHR10809">
    <property type="entry name" value="VESICLE-ASSOCIATED MEMBRANE PROTEIN-ASSOCIATED PROTEIN"/>
    <property type="match status" value="1"/>
</dbReference>
<evidence type="ECO:0000256" key="4">
    <source>
        <dbReference type="ARBA" id="ARBA00022989"/>
    </source>
</evidence>
<evidence type="ECO:0000256" key="7">
    <source>
        <dbReference type="SAM" id="Phobius"/>
    </source>
</evidence>
<dbReference type="PROSITE" id="PS50202">
    <property type="entry name" value="MSP"/>
    <property type="match status" value="1"/>
</dbReference>
<dbReference type="GO" id="GO:0061817">
    <property type="term" value="P:endoplasmic reticulum-plasma membrane tethering"/>
    <property type="evidence" value="ECO:0007669"/>
    <property type="project" value="TreeGrafter"/>
</dbReference>
<dbReference type="GO" id="GO:0140506">
    <property type="term" value="F:endoplasmic reticulum-autophagosome adaptor activity"/>
    <property type="evidence" value="ECO:0007669"/>
    <property type="project" value="UniProtKB-ARBA"/>
</dbReference>
<evidence type="ECO:0000256" key="3">
    <source>
        <dbReference type="ARBA" id="ARBA00022692"/>
    </source>
</evidence>
<name>A0A074WB65_9PEZI</name>
<feature type="domain" description="MSP" evidence="8">
    <location>
        <begin position="2"/>
        <end position="125"/>
    </location>
</feature>
<dbReference type="Pfam" id="PF00635">
    <property type="entry name" value="Motile_Sperm"/>
    <property type="match status" value="1"/>
</dbReference>